<name>A0A1D2QN91_9GAMM</name>
<proteinExistence type="predicted"/>
<reference evidence="1 2" key="1">
    <citation type="journal article" date="2016" name="Appl. Environ. Microbiol.">
        <title>Lack of Overt Genome Reduction in the Bryostatin-Producing Bryozoan Symbiont "Candidatus Endobugula sertula".</title>
        <authorList>
            <person name="Miller I.J."/>
            <person name="Vanee N."/>
            <person name="Fong S.S."/>
            <person name="Lim-Fong G.E."/>
            <person name="Kwan J.C."/>
        </authorList>
    </citation>
    <scope>NUCLEOTIDE SEQUENCE [LARGE SCALE GENOMIC DNA]</scope>
    <source>
        <strain evidence="1">AB1-4</strain>
    </source>
</reference>
<dbReference type="InterPro" id="IPR017703">
    <property type="entry name" value="YgfZ/GCV_T_CS"/>
</dbReference>
<dbReference type="GO" id="GO:0016226">
    <property type="term" value="P:iron-sulfur cluster assembly"/>
    <property type="evidence" value="ECO:0007669"/>
    <property type="project" value="TreeGrafter"/>
</dbReference>
<gene>
    <name evidence="1" type="ORF">AB835_11050</name>
</gene>
<dbReference type="Proteomes" id="UP000242502">
    <property type="component" value="Unassembled WGS sequence"/>
</dbReference>
<dbReference type="NCBIfam" id="TIGR03317">
    <property type="entry name" value="ygfZ_signature"/>
    <property type="match status" value="1"/>
</dbReference>
<dbReference type="STRING" id="62101.AB835_11050"/>
<dbReference type="SUPFAM" id="SSF103025">
    <property type="entry name" value="Folate-binding domain"/>
    <property type="match status" value="1"/>
</dbReference>
<sequence>MALVNSPMVFTIKQAPYMNNINTVCQIDNHSLLLVRGPDARKFLQGQVTCDIEQLSIQTTDNGDLLTTSLGAHCTHKGRIVFTFRALPLDEHTIALNLPADMMNIATTALKKYIVFSKAELIDASEEYKIIGVHSESATQQLTNVIPNLPSTIDTAINHEKGIIICLSSGRYELWLTQKQYTTIVKLFTDYPLSSGQYWDFANINDGIGEIQTATSEKFTPHAINLQSTSRGVSFQKGCYTGQEVVARMHYLGKLKKQMFLFELPRTLIDELPKIGHPLYSPGKSQSIGEIVLIAEHGSEVHLLASVTVEQANQNLIYVDQTCQKKLNLLPLSKASSA</sequence>
<dbReference type="PANTHER" id="PTHR22602:SF0">
    <property type="entry name" value="TRANSFERASE CAF17, MITOCHONDRIAL-RELATED"/>
    <property type="match status" value="1"/>
</dbReference>
<dbReference type="EMBL" id="MDLC01000042">
    <property type="protein sequence ID" value="ODS23020.1"/>
    <property type="molecule type" value="Genomic_DNA"/>
</dbReference>
<dbReference type="AlphaFoldDB" id="A0A1D2QN91"/>
<dbReference type="PANTHER" id="PTHR22602">
    <property type="entry name" value="TRANSFERASE CAF17, MITOCHONDRIAL-RELATED"/>
    <property type="match status" value="1"/>
</dbReference>
<evidence type="ECO:0000313" key="2">
    <source>
        <dbReference type="Proteomes" id="UP000242502"/>
    </source>
</evidence>
<comment type="caution">
    <text evidence="1">The sequence shown here is derived from an EMBL/GenBank/DDBJ whole genome shotgun (WGS) entry which is preliminary data.</text>
</comment>
<evidence type="ECO:0008006" key="3">
    <source>
        <dbReference type="Google" id="ProtNLM"/>
    </source>
</evidence>
<dbReference type="Gene3D" id="3.30.70.1400">
    <property type="entry name" value="Aminomethyltransferase beta-barrel domains"/>
    <property type="match status" value="1"/>
</dbReference>
<evidence type="ECO:0000313" key="1">
    <source>
        <dbReference type="EMBL" id="ODS23020.1"/>
    </source>
</evidence>
<dbReference type="Gene3D" id="3.30.70.1630">
    <property type="match status" value="1"/>
</dbReference>
<dbReference type="Gene3D" id="2.40.30.160">
    <property type="match status" value="1"/>
</dbReference>
<organism evidence="1 2">
    <name type="scientific">Candidatus Endobugula sertula</name>
    <name type="common">Bugula neritina bacterial symbiont</name>
    <dbReference type="NCBI Taxonomy" id="62101"/>
    <lineage>
        <taxon>Bacteria</taxon>
        <taxon>Pseudomonadati</taxon>
        <taxon>Pseudomonadota</taxon>
        <taxon>Gammaproteobacteria</taxon>
        <taxon>Cellvibrionales</taxon>
        <taxon>Cellvibrionaceae</taxon>
        <taxon>Candidatus Endobugula</taxon>
    </lineage>
</organism>
<protein>
    <recommendedName>
        <fullName evidence="3">Aminomethyltransferase folate-binding domain-containing protein</fullName>
    </recommendedName>
</protein>
<dbReference type="InterPro" id="IPR045179">
    <property type="entry name" value="YgfZ/GcvT"/>
</dbReference>
<accession>A0A1D2QN91</accession>